<dbReference type="OrthoDB" id="296386at2759"/>
<feature type="region of interest" description="Disordered" evidence="1">
    <location>
        <begin position="1"/>
        <end position="52"/>
    </location>
</feature>
<evidence type="ECO:0000256" key="1">
    <source>
        <dbReference type="SAM" id="MobiDB-lite"/>
    </source>
</evidence>
<dbReference type="STRING" id="2060906.A0A0H1BRZ0"/>
<dbReference type="Proteomes" id="UP000053573">
    <property type="component" value="Unassembled WGS sequence"/>
</dbReference>
<keyword evidence="3" id="KW-1185">Reference proteome</keyword>
<sequence length="133" mass="14977">MPAREKLDSGVADVDAERHAHSSQHETGQEKTGITRESLEEDARRMSQHDSSAADVFWGRQRGAWEVSIVGEADLLSHGWMDSNQVRYVVMGLSPDYQLLLYSLYSVLYIYTPRLLMFGVSERGEIDLSAASR</sequence>
<organism evidence="2 3">
    <name type="scientific">Blastomyces silverae</name>
    <dbReference type="NCBI Taxonomy" id="2060906"/>
    <lineage>
        <taxon>Eukaryota</taxon>
        <taxon>Fungi</taxon>
        <taxon>Dikarya</taxon>
        <taxon>Ascomycota</taxon>
        <taxon>Pezizomycotina</taxon>
        <taxon>Eurotiomycetes</taxon>
        <taxon>Eurotiomycetidae</taxon>
        <taxon>Onygenales</taxon>
        <taxon>Ajellomycetaceae</taxon>
        <taxon>Blastomyces</taxon>
    </lineage>
</organism>
<evidence type="ECO:0000313" key="2">
    <source>
        <dbReference type="EMBL" id="KLJ11906.1"/>
    </source>
</evidence>
<dbReference type="EMBL" id="LDEV01001293">
    <property type="protein sequence ID" value="KLJ11906.1"/>
    <property type="molecule type" value="Genomic_DNA"/>
</dbReference>
<evidence type="ECO:0000313" key="3">
    <source>
        <dbReference type="Proteomes" id="UP000053573"/>
    </source>
</evidence>
<feature type="compositionally biased region" description="Basic and acidic residues" evidence="1">
    <location>
        <begin position="15"/>
        <end position="48"/>
    </location>
</feature>
<accession>A0A0H1BRZ0</accession>
<protein>
    <submittedName>
        <fullName evidence="2">Uncharacterized protein</fullName>
    </submittedName>
</protein>
<reference evidence="3" key="1">
    <citation type="journal article" date="2015" name="PLoS Genet.">
        <title>The dynamic genome and transcriptome of the human fungal pathogen Blastomyces and close relative Emmonsia.</title>
        <authorList>
            <person name="Munoz J.F."/>
            <person name="Gauthier G.M."/>
            <person name="Desjardins C.A."/>
            <person name="Gallo J.E."/>
            <person name="Holder J."/>
            <person name="Sullivan T.D."/>
            <person name="Marty A.J."/>
            <person name="Carmen J.C."/>
            <person name="Chen Z."/>
            <person name="Ding L."/>
            <person name="Gujja S."/>
            <person name="Magrini V."/>
            <person name="Misas E."/>
            <person name="Mitreva M."/>
            <person name="Priest M."/>
            <person name="Saif S."/>
            <person name="Whiston E.A."/>
            <person name="Young S."/>
            <person name="Zeng Q."/>
            <person name="Goldman W.E."/>
            <person name="Mardis E.R."/>
            <person name="Taylor J.W."/>
            <person name="McEwen J.G."/>
            <person name="Clay O.K."/>
            <person name="Klein B.S."/>
            <person name="Cuomo C.A."/>
        </authorList>
    </citation>
    <scope>NUCLEOTIDE SEQUENCE [LARGE SCALE GENOMIC DNA]</scope>
    <source>
        <strain evidence="3">UAMH 139</strain>
    </source>
</reference>
<dbReference type="AlphaFoldDB" id="A0A0H1BRZ0"/>
<gene>
    <name evidence="2" type="ORF">EMPG_12943</name>
</gene>
<name>A0A0H1BRZ0_9EURO</name>
<comment type="caution">
    <text evidence="2">The sequence shown here is derived from an EMBL/GenBank/DDBJ whole genome shotgun (WGS) entry which is preliminary data.</text>
</comment>
<proteinExistence type="predicted"/>